<dbReference type="EMBL" id="JAZGQL010000027">
    <property type="protein sequence ID" value="MEE6310534.1"/>
    <property type="molecule type" value="Genomic_DNA"/>
</dbReference>
<evidence type="ECO:0000256" key="1">
    <source>
        <dbReference type="SAM" id="MobiDB-lite"/>
    </source>
</evidence>
<proteinExistence type="predicted"/>
<dbReference type="EMBL" id="JAZGQL010000008">
    <property type="protein sequence ID" value="MEE6308091.1"/>
    <property type="molecule type" value="Genomic_DNA"/>
</dbReference>
<feature type="transmembrane region" description="Helical" evidence="2">
    <location>
        <begin position="151"/>
        <end position="169"/>
    </location>
</feature>
<evidence type="ECO:0000256" key="2">
    <source>
        <dbReference type="SAM" id="Phobius"/>
    </source>
</evidence>
<dbReference type="Proteomes" id="UP001339911">
    <property type="component" value="Unassembled WGS sequence"/>
</dbReference>
<feature type="region of interest" description="Disordered" evidence="1">
    <location>
        <begin position="111"/>
        <end position="133"/>
    </location>
</feature>
<feature type="compositionally biased region" description="Basic and acidic residues" evidence="1">
    <location>
        <begin position="111"/>
        <end position="123"/>
    </location>
</feature>
<comment type="caution">
    <text evidence="4">The sequence shown here is derived from an EMBL/GenBank/DDBJ whole genome shotgun (WGS) entry which is preliminary data.</text>
</comment>
<evidence type="ECO:0000313" key="4">
    <source>
        <dbReference type="EMBL" id="MEE6310534.1"/>
    </source>
</evidence>
<keyword evidence="5" id="KW-1185">Reference proteome</keyword>
<keyword evidence="2" id="KW-0812">Transmembrane</keyword>
<keyword evidence="2" id="KW-0472">Membrane</keyword>
<evidence type="ECO:0000313" key="5">
    <source>
        <dbReference type="Proteomes" id="UP001339911"/>
    </source>
</evidence>
<dbReference type="Pfam" id="PF20554">
    <property type="entry name" value="DUF6766"/>
    <property type="match status" value="1"/>
</dbReference>
<gene>
    <name evidence="3" type="ORF">V1634_14775</name>
    <name evidence="4" type="ORF">V1634_27210</name>
</gene>
<name>A0ABU7SKR3_9ACTN</name>
<sequence length="243" mass="27020">MGQQTITPGRAGARRTADPQPAHRLRRWLRDNALAVTMFGAFLFFLVLQSFFGWQTRNDELIQAGARPEGYLGYLGTGHFAEAVFENWESEFLQMGAYVLLTVYLVQRGSAESKPDPDQDRPGDNPTKAKSNSPWPVRAGGLLLALYRNSLSIALFLLFGASFVLHLLGGTAEYNEQQMLDSGAPPITAWQFLGSSEFWFQSMQNWQSEFLAVGTLIVLSIFLRQHGSPESKPVNTPHHETGA</sequence>
<dbReference type="InterPro" id="IPR046657">
    <property type="entry name" value="DUF6766"/>
</dbReference>
<feature type="transmembrane region" description="Helical" evidence="2">
    <location>
        <begin position="33"/>
        <end position="54"/>
    </location>
</feature>
<keyword evidence="2" id="KW-1133">Transmembrane helix</keyword>
<protein>
    <submittedName>
        <fullName evidence="4">DUF6766 family protein</fullName>
    </submittedName>
</protein>
<accession>A0ABU7SKR3</accession>
<organism evidence="4 5">
    <name type="scientific">Plantactinospora veratri</name>
    <dbReference type="NCBI Taxonomy" id="1436122"/>
    <lineage>
        <taxon>Bacteria</taxon>
        <taxon>Bacillati</taxon>
        <taxon>Actinomycetota</taxon>
        <taxon>Actinomycetes</taxon>
        <taxon>Micromonosporales</taxon>
        <taxon>Micromonosporaceae</taxon>
        <taxon>Plantactinospora</taxon>
    </lineage>
</organism>
<dbReference type="RefSeq" id="WP_331208361.1">
    <property type="nucleotide sequence ID" value="NZ_JAZGQL010000008.1"/>
</dbReference>
<evidence type="ECO:0000313" key="3">
    <source>
        <dbReference type="EMBL" id="MEE6308091.1"/>
    </source>
</evidence>
<reference evidence="4 5" key="1">
    <citation type="submission" date="2024-01" db="EMBL/GenBank/DDBJ databases">
        <title>Genome insights into Plantactinospora veratri sp. nov.</title>
        <authorList>
            <person name="Wang L."/>
        </authorList>
    </citation>
    <scope>NUCLEOTIDE SEQUENCE [LARGE SCALE GENOMIC DNA]</scope>
    <source>
        <strain evidence="4 5">NEAU-FHS4</strain>
    </source>
</reference>